<name>A0ABP9G0J7_9MICC</name>
<keyword evidence="4" id="KW-0004">4Fe-4S</keyword>
<feature type="domain" description="4Fe-4S Wbl-type" evidence="13">
    <location>
        <begin position="49"/>
        <end position="114"/>
    </location>
</feature>
<protein>
    <recommendedName>
        <fullName evidence="13">4Fe-4S Wbl-type domain-containing protein</fullName>
    </recommendedName>
</protein>
<reference evidence="15" key="1">
    <citation type="journal article" date="2019" name="Int. J. Syst. Evol. Microbiol.">
        <title>The Global Catalogue of Microorganisms (GCM) 10K type strain sequencing project: providing services to taxonomists for standard genome sequencing and annotation.</title>
        <authorList>
            <consortium name="The Broad Institute Genomics Platform"/>
            <consortium name="The Broad Institute Genome Sequencing Center for Infectious Disease"/>
            <person name="Wu L."/>
            <person name="Ma J."/>
        </authorList>
    </citation>
    <scope>NUCLEOTIDE SEQUENCE [LARGE SCALE GENOMIC DNA]</scope>
    <source>
        <strain evidence="15">JCM 19129</strain>
    </source>
</reference>
<evidence type="ECO:0000313" key="15">
    <source>
        <dbReference type="Proteomes" id="UP001500368"/>
    </source>
</evidence>
<gene>
    <name evidence="14" type="ORF">GCM10025790_21550</name>
</gene>
<evidence type="ECO:0000256" key="6">
    <source>
        <dbReference type="ARBA" id="ARBA00023004"/>
    </source>
</evidence>
<dbReference type="EMBL" id="BAABLW010000007">
    <property type="protein sequence ID" value="GAA4924047.1"/>
    <property type="molecule type" value="Genomic_DNA"/>
</dbReference>
<evidence type="ECO:0000256" key="10">
    <source>
        <dbReference type="ARBA" id="ARBA00023157"/>
    </source>
</evidence>
<evidence type="ECO:0000313" key="14">
    <source>
        <dbReference type="EMBL" id="GAA4924047.1"/>
    </source>
</evidence>
<evidence type="ECO:0000256" key="8">
    <source>
        <dbReference type="ARBA" id="ARBA00023015"/>
    </source>
</evidence>
<evidence type="ECO:0000256" key="7">
    <source>
        <dbReference type="ARBA" id="ARBA00023014"/>
    </source>
</evidence>
<keyword evidence="15" id="KW-1185">Reference proteome</keyword>
<accession>A0ABP9G0J7</accession>
<keyword evidence="9" id="KW-0238">DNA-binding</keyword>
<comment type="caution">
    <text evidence="14">The sequence shown here is derived from an EMBL/GenBank/DDBJ whole genome shotgun (WGS) entry which is preliminary data.</text>
</comment>
<sequence>MSTMHAPATPEKRLVQDSQGIWRLTDSESAPEPVPDTADRESPWRYRAACLDAPLELFFPSRNINNPETYDAALKICSTCPVKKQCLDFALEVETSDSDRNGVFGGLRPQERKDLARYRRSVRPQ</sequence>
<evidence type="ECO:0000256" key="4">
    <source>
        <dbReference type="ARBA" id="ARBA00022485"/>
    </source>
</evidence>
<comment type="similarity">
    <text evidence="3">Belongs to the WhiB family.</text>
</comment>
<keyword evidence="8" id="KW-0805">Transcription regulation</keyword>
<evidence type="ECO:0000256" key="2">
    <source>
        <dbReference type="ARBA" id="ARBA00004496"/>
    </source>
</evidence>
<feature type="region of interest" description="Disordered" evidence="12">
    <location>
        <begin position="1"/>
        <end position="41"/>
    </location>
</feature>
<proteinExistence type="inferred from homology"/>
<evidence type="ECO:0000256" key="5">
    <source>
        <dbReference type="ARBA" id="ARBA00022723"/>
    </source>
</evidence>
<keyword evidence="7" id="KW-0411">Iron-sulfur</keyword>
<dbReference type="Proteomes" id="UP001500368">
    <property type="component" value="Unassembled WGS sequence"/>
</dbReference>
<organism evidence="14 15">
    <name type="scientific">Nesterenkonia rhizosphaerae</name>
    <dbReference type="NCBI Taxonomy" id="1348272"/>
    <lineage>
        <taxon>Bacteria</taxon>
        <taxon>Bacillati</taxon>
        <taxon>Actinomycetota</taxon>
        <taxon>Actinomycetes</taxon>
        <taxon>Micrococcales</taxon>
        <taxon>Micrococcaceae</taxon>
        <taxon>Nesterenkonia</taxon>
    </lineage>
</organism>
<evidence type="ECO:0000256" key="12">
    <source>
        <dbReference type="SAM" id="MobiDB-lite"/>
    </source>
</evidence>
<keyword evidence="11" id="KW-0804">Transcription</keyword>
<evidence type="ECO:0000256" key="1">
    <source>
        <dbReference type="ARBA" id="ARBA00001966"/>
    </source>
</evidence>
<dbReference type="InterPro" id="IPR034768">
    <property type="entry name" value="4FE4S_WBL"/>
</dbReference>
<keyword evidence="6" id="KW-0408">Iron</keyword>
<keyword evidence="5" id="KW-0479">Metal-binding</keyword>
<dbReference type="InterPro" id="IPR003482">
    <property type="entry name" value="Whib"/>
</dbReference>
<dbReference type="PANTHER" id="PTHR38839">
    <property type="entry name" value="TRANSCRIPTIONAL REGULATOR WHID-RELATED"/>
    <property type="match status" value="1"/>
</dbReference>
<evidence type="ECO:0000256" key="3">
    <source>
        <dbReference type="ARBA" id="ARBA00006597"/>
    </source>
</evidence>
<keyword evidence="10" id="KW-1015">Disulfide bond</keyword>
<evidence type="ECO:0000256" key="11">
    <source>
        <dbReference type="ARBA" id="ARBA00023163"/>
    </source>
</evidence>
<comment type="cofactor">
    <cofactor evidence="1">
        <name>[4Fe-4S] cluster</name>
        <dbReference type="ChEBI" id="CHEBI:49883"/>
    </cofactor>
</comment>
<comment type="subcellular location">
    <subcellularLocation>
        <location evidence="2">Cytoplasm</location>
    </subcellularLocation>
</comment>
<dbReference type="PROSITE" id="PS51674">
    <property type="entry name" value="4FE4S_WBL"/>
    <property type="match status" value="1"/>
</dbReference>
<evidence type="ECO:0000256" key="9">
    <source>
        <dbReference type="ARBA" id="ARBA00023125"/>
    </source>
</evidence>
<evidence type="ECO:0000259" key="13">
    <source>
        <dbReference type="PROSITE" id="PS51674"/>
    </source>
</evidence>
<dbReference type="Pfam" id="PF02467">
    <property type="entry name" value="Whib"/>
    <property type="match status" value="1"/>
</dbReference>